<dbReference type="EMBL" id="CADCWM010000094">
    <property type="protein sequence ID" value="CAA9544431.1"/>
    <property type="molecule type" value="Genomic_DNA"/>
</dbReference>
<proteinExistence type="predicted"/>
<gene>
    <name evidence="2" type="ORF">AVDCRST_MAG88-282</name>
</gene>
<dbReference type="AlphaFoldDB" id="A0A6J4UAY5"/>
<protein>
    <submittedName>
        <fullName evidence="2">Uncharacterized protein</fullName>
    </submittedName>
</protein>
<evidence type="ECO:0000256" key="1">
    <source>
        <dbReference type="SAM" id="MobiDB-lite"/>
    </source>
</evidence>
<sequence>MQRPRVRRSPSPGAGANYRTSPRAAPHGRGPDEATETDIYLRRSYALVERLRRVVAERASSVG</sequence>
<reference evidence="2" key="1">
    <citation type="submission" date="2020-02" db="EMBL/GenBank/DDBJ databases">
        <authorList>
            <person name="Meier V. D."/>
        </authorList>
    </citation>
    <scope>NUCLEOTIDE SEQUENCE</scope>
    <source>
        <strain evidence="2">AVDCRST_MAG88</strain>
    </source>
</reference>
<name>A0A6J4UAY5_9BACT</name>
<organism evidence="2">
    <name type="scientific">uncultured Thermomicrobiales bacterium</name>
    <dbReference type="NCBI Taxonomy" id="1645740"/>
    <lineage>
        <taxon>Bacteria</taxon>
        <taxon>Pseudomonadati</taxon>
        <taxon>Thermomicrobiota</taxon>
        <taxon>Thermomicrobia</taxon>
        <taxon>Thermomicrobiales</taxon>
        <taxon>environmental samples</taxon>
    </lineage>
</organism>
<evidence type="ECO:0000313" key="2">
    <source>
        <dbReference type="EMBL" id="CAA9544431.1"/>
    </source>
</evidence>
<accession>A0A6J4UAY5</accession>
<feature type="region of interest" description="Disordered" evidence="1">
    <location>
        <begin position="1"/>
        <end position="38"/>
    </location>
</feature>